<feature type="domain" description="Transcription regulator PadR N-terminal" evidence="1">
    <location>
        <begin position="36"/>
        <end position="107"/>
    </location>
</feature>
<dbReference type="InterPro" id="IPR005149">
    <property type="entry name" value="Tscrpt_reg_PadR_N"/>
</dbReference>
<gene>
    <name evidence="2" type="ORF">HMPREF0322_03406</name>
</gene>
<accession>G9XR08</accession>
<dbReference type="HOGENOM" id="CLU_063440_3_1_9"/>
<dbReference type="InterPro" id="IPR052509">
    <property type="entry name" value="Metal_resp_DNA-bind_regulator"/>
</dbReference>
<dbReference type="AlphaFoldDB" id="G9XR08"/>
<evidence type="ECO:0000259" key="1">
    <source>
        <dbReference type="Pfam" id="PF03551"/>
    </source>
</evidence>
<name>G9XR08_DESHA</name>
<dbReference type="EMBL" id="AFZX01000091">
    <property type="protein sequence ID" value="EHL05865.1"/>
    <property type="molecule type" value="Genomic_DNA"/>
</dbReference>
<reference evidence="2 3" key="1">
    <citation type="submission" date="2011-08" db="EMBL/GenBank/DDBJ databases">
        <authorList>
            <person name="Weinstock G."/>
            <person name="Sodergren E."/>
            <person name="Clifton S."/>
            <person name="Fulton L."/>
            <person name="Fulton B."/>
            <person name="Courtney L."/>
            <person name="Fronick C."/>
            <person name="Harrison M."/>
            <person name="Strong C."/>
            <person name="Farmer C."/>
            <person name="Delahaunty K."/>
            <person name="Markovic C."/>
            <person name="Hall O."/>
            <person name="Minx P."/>
            <person name="Tomlinson C."/>
            <person name="Mitreva M."/>
            <person name="Hou S."/>
            <person name="Chen J."/>
            <person name="Wollam A."/>
            <person name="Pepin K.H."/>
            <person name="Johnson M."/>
            <person name="Bhonagiri V."/>
            <person name="Zhang X."/>
            <person name="Suruliraj S."/>
            <person name="Warren W."/>
            <person name="Chinwalla A."/>
            <person name="Mardis E.R."/>
            <person name="Wilson R.K."/>
        </authorList>
    </citation>
    <scope>NUCLEOTIDE SEQUENCE [LARGE SCALE GENOMIC DNA]</scope>
    <source>
        <strain evidence="2 3">DP7</strain>
    </source>
</reference>
<comment type="caution">
    <text evidence="2">The sequence shown here is derived from an EMBL/GenBank/DDBJ whole genome shotgun (WGS) entry which is preliminary data.</text>
</comment>
<organism evidence="2 3">
    <name type="scientific">Desulfitobacterium hafniense DP7</name>
    <dbReference type="NCBI Taxonomy" id="537010"/>
    <lineage>
        <taxon>Bacteria</taxon>
        <taxon>Bacillati</taxon>
        <taxon>Bacillota</taxon>
        <taxon>Clostridia</taxon>
        <taxon>Eubacteriales</taxon>
        <taxon>Desulfitobacteriaceae</taxon>
        <taxon>Desulfitobacterium</taxon>
    </lineage>
</organism>
<dbReference type="PATRIC" id="fig|537010.4.peg.3178"/>
<dbReference type="InterPro" id="IPR036388">
    <property type="entry name" value="WH-like_DNA-bd_sf"/>
</dbReference>
<dbReference type="PANTHER" id="PTHR33169">
    <property type="entry name" value="PADR-FAMILY TRANSCRIPTIONAL REGULATOR"/>
    <property type="match status" value="1"/>
</dbReference>
<dbReference type="InterPro" id="IPR036390">
    <property type="entry name" value="WH_DNA-bd_sf"/>
</dbReference>
<dbReference type="Proteomes" id="UP000004416">
    <property type="component" value="Unassembled WGS sequence"/>
</dbReference>
<dbReference type="PANTHER" id="PTHR33169:SF25">
    <property type="entry name" value="DNA-BINDING PROTEIN YIZB-RELATED"/>
    <property type="match status" value="1"/>
</dbReference>
<dbReference type="Gene3D" id="1.10.10.10">
    <property type="entry name" value="Winged helix-like DNA-binding domain superfamily/Winged helix DNA-binding domain"/>
    <property type="match status" value="1"/>
</dbReference>
<proteinExistence type="predicted"/>
<dbReference type="SUPFAM" id="SSF46785">
    <property type="entry name" value="Winged helix' DNA-binding domain"/>
    <property type="match status" value="1"/>
</dbReference>
<sequence>MSILQYNIIVVCIARYLRGLVMIPSQMLKGMLEGCILEIIRKKETYAYEISEQLEKYGFGAISEGTIYPIILRLQKGEMIEATLRDSNSGPPRKYYHLTEKGIVALAQFKENWQELEYAINQLFMEVEEVEEGEGTVEEK</sequence>
<evidence type="ECO:0000313" key="2">
    <source>
        <dbReference type="EMBL" id="EHL05865.1"/>
    </source>
</evidence>
<evidence type="ECO:0000313" key="3">
    <source>
        <dbReference type="Proteomes" id="UP000004416"/>
    </source>
</evidence>
<protein>
    <submittedName>
        <fullName evidence="2">Transcriptional regulator, PadR family</fullName>
    </submittedName>
</protein>
<dbReference type="Pfam" id="PF03551">
    <property type="entry name" value="PadR"/>
    <property type="match status" value="1"/>
</dbReference>